<dbReference type="Proteomes" id="UP000192445">
    <property type="component" value="Chromosome"/>
</dbReference>
<protein>
    <recommendedName>
        <fullName evidence="4">Nucleotidyl transferase AbiEii/AbiGii toxin family protein</fullName>
    </recommendedName>
</protein>
<evidence type="ECO:0008006" key="4">
    <source>
        <dbReference type="Google" id="ProtNLM"/>
    </source>
</evidence>
<dbReference type="OrthoDB" id="279684at2"/>
<dbReference type="RefSeq" id="WP_030293722.1">
    <property type="nucleotide sequence ID" value="NZ_CP020570.1"/>
</dbReference>
<dbReference type="Pfam" id="PF08843">
    <property type="entry name" value="AbiEii"/>
    <property type="match status" value="1"/>
</dbReference>
<gene>
    <name evidence="2" type="ORF">B1H20_15955</name>
</gene>
<dbReference type="EMBL" id="CP020570">
    <property type="protein sequence ID" value="ARF62719.1"/>
    <property type="molecule type" value="Genomic_DNA"/>
</dbReference>
<dbReference type="STRING" id="1935.B1H20_15955"/>
<dbReference type="KEGG" id="svu:B1H20_15955"/>
<organism evidence="2 3">
    <name type="scientific">Streptomyces violaceoruber</name>
    <dbReference type="NCBI Taxonomy" id="1935"/>
    <lineage>
        <taxon>Bacteria</taxon>
        <taxon>Bacillati</taxon>
        <taxon>Actinomycetota</taxon>
        <taxon>Actinomycetes</taxon>
        <taxon>Kitasatosporales</taxon>
        <taxon>Streptomycetaceae</taxon>
        <taxon>Streptomyces</taxon>
        <taxon>Streptomyces violaceoruber group</taxon>
    </lineage>
</organism>
<sequence>MSTEDRPPLSTEAPAPGAAGPVTPAAAVEAGATAPARDRNDVRRRFLDVPGTMLRVLDDEAVQRTVFDPALKQFPNAFRASDPVFPSPAATRAWQTARASALAAVRDGVAASPWAEALVLRGSVLMALWFDEEAREPGDLDFVVAPASWRMEEERTSGLLTGVAEAAEARAAQGGDGVRISAAGAVCEDIWTYERVPGRRMMLPWEAPGTPGGWVQLDFVFGERLPEPPERITLPAGGVLYAATPALSLAWKVMWLISDMYAQGKDLYDATLLAERHPLPDALLQGVFRLSDEWPEYGRTRVEGGDLDTALASVEWHHFAGEYPRFAGREAEFAGRLRTALAPTFATPAG</sequence>
<feature type="compositionally biased region" description="Low complexity" evidence="1">
    <location>
        <begin position="11"/>
        <end position="35"/>
    </location>
</feature>
<feature type="region of interest" description="Disordered" evidence="1">
    <location>
        <begin position="1"/>
        <end position="37"/>
    </location>
</feature>
<name>A0A1V0UBY7_STRVN</name>
<accession>A0A1V0UBY7</accession>
<dbReference type="InterPro" id="IPR014942">
    <property type="entry name" value="AbiEii"/>
</dbReference>
<evidence type="ECO:0000256" key="1">
    <source>
        <dbReference type="SAM" id="MobiDB-lite"/>
    </source>
</evidence>
<evidence type="ECO:0000313" key="2">
    <source>
        <dbReference type="EMBL" id="ARF62719.1"/>
    </source>
</evidence>
<dbReference type="AlphaFoldDB" id="A0A1V0UBY7"/>
<reference evidence="2 3" key="1">
    <citation type="submission" date="2017-03" db="EMBL/GenBank/DDBJ databases">
        <title>Complete Genome Sequence of a natural compounds producer, Streptomyces violaceus S21.</title>
        <authorList>
            <person name="Zhong C."/>
            <person name="Zhao Z."/>
            <person name="Fu J."/>
            <person name="Zong G."/>
            <person name="Qin R."/>
            <person name="Cao G."/>
        </authorList>
    </citation>
    <scope>NUCLEOTIDE SEQUENCE [LARGE SCALE GENOMIC DNA]</scope>
    <source>
        <strain evidence="2 3">S21</strain>
    </source>
</reference>
<proteinExistence type="predicted"/>
<evidence type="ECO:0000313" key="3">
    <source>
        <dbReference type="Proteomes" id="UP000192445"/>
    </source>
</evidence>